<accession>A0A0V0H9P4</accession>
<proteinExistence type="predicted"/>
<dbReference type="EMBL" id="GEDG01023173">
    <property type="protein sequence ID" value="JAP16936.1"/>
    <property type="molecule type" value="Transcribed_RNA"/>
</dbReference>
<reference evidence="1" key="1">
    <citation type="submission" date="2015-12" db="EMBL/GenBank/DDBJ databases">
        <title>Gene expression during late stages of embryo sac development: a critical building block for successful pollen-pistil interactions.</title>
        <authorList>
            <person name="Liu Y."/>
            <person name="Joly V."/>
            <person name="Sabar M."/>
            <person name="Matton D.P."/>
        </authorList>
    </citation>
    <scope>NUCLEOTIDE SEQUENCE</scope>
</reference>
<evidence type="ECO:0000313" key="1">
    <source>
        <dbReference type="EMBL" id="JAP16936.1"/>
    </source>
</evidence>
<name>A0A0V0H9P4_SOLCH</name>
<protein>
    <submittedName>
        <fullName evidence="1">Putative ovule protein</fullName>
    </submittedName>
</protein>
<organism evidence="1">
    <name type="scientific">Solanum chacoense</name>
    <name type="common">Chaco potato</name>
    <dbReference type="NCBI Taxonomy" id="4108"/>
    <lineage>
        <taxon>Eukaryota</taxon>
        <taxon>Viridiplantae</taxon>
        <taxon>Streptophyta</taxon>
        <taxon>Embryophyta</taxon>
        <taxon>Tracheophyta</taxon>
        <taxon>Spermatophyta</taxon>
        <taxon>Magnoliopsida</taxon>
        <taxon>eudicotyledons</taxon>
        <taxon>Gunneridae</taxon>
        <taxon>Pentapetalae</taxon>
        <taxon>asterids</taxon>
        <taxon>lamiids</taxon>
        <taxon>Solanales</taxon>
        <taxon>Solanaceae</taxon>
        <taxon>Solanoideae</taxon>
        <taxon>Solaneae</taxon>
        <taxon>Solanum</taxon>
    </lineage>
</organism>
<dbReference type="AlphaFoldDB" id="A0A0V0H9P4"/>
<sequence length="76" mass="8734">MCTQTRHATQSIRHSRLNGIVKTFIRGHLDKSGSYTQFHCKSKSNRGFESARKPRNPHEGSFYTKLNILELTVLIC</sequence>